<dbReference type="InterPro" id="IPR015797">
    <property type="entry name" value="NUDIX_hydrolase-like_dom_sf"/>
</dbReference>
<dbReference type="PANTHER" id="PTHR47707:SF1">
    <property type="entry name" value="NUDIX HYDROLASE FAMILY PROTEIN"/>
    <property type="match status" value="1"/>
</dbReference>
<dbReference type="PRINTS" id="PR00502">
    <property type="entry name" value="NUDIXFAMILY"/>
</dbReference>
<accession>A0AAU7R6K8</accession>
<evidence type="ECO:0000256" key="3">
    <source>
        <dbReference type="ARBA" id="ARBA00022457"/>
    </source>
</evidence>
<evidence type="ECO:0000256" key="2">
    <source>
        <dbReference type="ARBA" id="ARBA00005582"/>
    </source>
</evidence>
<name>A0AAU7R6K8_9ACTN</name>
<protein>
    <recommendedName>
        <fullName evidence="11">8-oxo-dGTP diphosphatase</fullName>
        <ecNumber evidence="11">3.6.1.55</ecNumber>
    </recommendedName>
</protein>
<dbReference type="RefSeq" id="WP_349880416.1">
    <property type="nucleotide sequence ID" value="NZ_CP157974.1"/>
</dbReference>
<dbReference type="GO" id="GO:0006260">
    <property type="term" value="P:DNA replication"/>
    <property type="evidence" value="ECO:0007669"/>
    <property type="project" value="UniProtKB-KW"/>
</dbReference>
<reference evidence="13" key="1">
    <citation type="submission" date="2024-06" db="EMBL/GenBank/DDBJ databases">
        <title>Micromonospora sp. strain HUAS YX12 genome sequences.</title>
        <authorList>
            <person name="Mo P."/>
        </authorList>
    </citation>
    <scope>NUCLEOTIDE SEQUENCE</scope>
    <source>
        <strain evidence="13">HUAS YX12</strain>
    </source>
</reference>
<dbReference type="Pfam" id="PF00293">
    <property type="entry name" value="NUDIX"/>
    <property type="match status" value="1"/>
</dbReference>
<evidence type="ECO:0000256" key="7">
    <source>
        <dbReference type="ARBA" id="ARBA00022801"/>
    </source>
</evidence>
<evidence type="ECO:0000256" key="11">
    <source>
        <dbReference type="ARBA" id="ARBA00038905"/>
    </source>
</evidence>
<organism evidence="13">
    <name type="scientific">Micromonospora sp. HUAS YX12</name>
    <dbReference type="NCBI Taxonomy" id="3156396"/>
    <lineage>
        <taxon>Bacteria</taxon>
        <taxon>Bacillati</taxon>
        <taxon>Actinomycetota</taxon>
        <taxon>Actinomycetes</taxon>
        <taxon>Micromonosporales</taxon>
        <taxon>Micromonosporaceae</taxon>
        <taxon>Micromonospora</taxon>
    </lineage>
</organism>
<evidence type="ECO:0000256" key="8">
    <source>
        <dbReference type="ARBA" id="ARBA00022842"/>
    </source>
</evidence>
<dbReference type="EMBL" id="CP157974">
    <property type="protein sequence ID" value="XBT84234.1"/>
    <property type="molecule type" value="Genomic_DNA"/>
</dbReference>
<dbReference type="EC" id="3.6.1.55" evidence="11"/>
<dbReference type="InterPro" id="IPR020476">
    <property type="entry name" value="Nudix_hydrolase"/>
</dbReference>
<dbReference type="GO" id="GO:0044716">
    <property type="term" value="F:8-oxo-GDP phosphatase activity"/>
    <property type="evidence" value="ECO:0007669"/>
    <property type="project" value="TreeGrafter"/>
</dbReference>
<comment type="catalytic activity">
    <reaction evidence="10">
        <text>8-oxo-dGTP + H2O = 8-oxo-dGMP + diphosphate + H(+)</text>
        <dbReference type="Rhea" id="RHEA:31575"/>
        <dbReference type="ChEBI" id="CHEBI:15377"/>
        <dbReference type="ChEBI" id="CHEBI:15378"/>
        <dbReference type="ChEBI" id="CHEBI:33019"/>
        <dbReference type="ChEBI" id="CHEBI:63224"/>
        <dbReference type="ChEBI" id="CHEBI:77896"/>
        <dbReference type="EC" id="3.6.1.55"/>
    </reaction>
</comment>
<evidence type="ECO:0000256" key="5">
    <source>
        <dbReference type="ARBA" id="ARBA00022723"/>
    </source>
</evidence>
<gene>
    <name evidence="13" type="ORF">ABIH81_12585</name>
</gene>
<keyword evidence="7 13" id="KW-0378">Hydrolase</keyword>
<dbReference type="GO" id="GO:0044715">
    <property type="term" value="F:8-oxo-dGDP phosphatase activity"/>
    <property type="evidence" value="ECO:0007669"/>
    <property type="project" value="TreeGrafter"/>
</dbReference>
<sequence length="146" mass="15716">MRTERVSGGGQADRREPRVVVGAAIIEGGRVLACERSAPPEVAGRWEFPGGKVEPGEAETDALARECAEELGVRVAVGARVGRDVRMAHGRSVLRVYAARLLHGDEPKALEHAELRWLSATELDSVDWLPADVPIVAALRPLLDVP</sequence>
<dbReference type="InterPro" id="IPR047127">
    <property type="entry name" value="MutT-like"/>
</dbReference>
<dbReference type="PANTHER" id="PTHR47707">
    <property type="entry name" value="8-OXO-DGTP DIPHOSPHATASE"/>
    <property type="match status" value="1"/>
</dbReference>
<keyword evidence="4" id="KW-0235">DNA replication</keyword>
<dbReference type="GO" id="GO:0008413">
    <property type="term" value="F:8-oxo-7,8-dihydroguanosine triphosphate pyrophosphatase activity"/>
    <property type="evidence" value="ECO:0007669"/>
    <property type="project" value="TreeGrafter"/>
</dbReference>
<keyword evidence="5" id="KW-0479">Metal-binding</keyword>
<proteinExistence type="inferred from homology"/>
<evidence type="ECO:0000313" key="13">
    <source>
        <dbReference type="EMBL" id="XBT84234.1"/>
    </source>
</evidence>
<dbReference type="SUPFAM" id="SSF55811">
    <property type="entry name" value="Nudix"/>
    <property type="match status" value="1"/>
</dbReference>
<dbReference type="GO" id="GO:0035539">
    <property type="term" value="F:8-oxo-7,8-dihydrodeoxyguanosine triphosphate pyrophosphatase activity"/>
    <property type="evidence" value="ECO:0007669"/>
    <property type="project" value="UniProtKB-EC"/>
</dbReference>
<dbReference type="GO" id="GO:0046872">
    <property type="term" value="F:metal ion binding"/>
    <property type="evidence" value="ECO:0007669"/>
    <property type="project" value="UniProtKB-KW"/>
</dbReference>
<dbReference type="CDD" id="cd03425">
    <property type="entry name" value="NUDIX_MutT_NudA_like"/>
    <property type="match status" value="1"/>
</dbReference>
<evidence type="ECO:0000256" key="6">
    <source>
        <dbReference type="ARBA" id="ARBA00022763"/>
    </source>
</evidence>
<dbReference type="GO" id="GO:0006281">
    <property type="term" value="P:DNA repair"/>
    <property type="evidence" value="ECO:0007669"/>
    <property type="project" value="UniProtKB-KW"/>
</dbReference>
<evidence type="ECO:0000256" key="10">
    <source>
        <dbReference type="ARBA" id="ARBA00035861"/>
    </source>
</evidence>
<keyword evidence="8" id="KW-0460">Magnesium</keyword>
<evidence type="ECO:0000259" key="12">
    <source>
        <dbReference type="PROSITE" id="PS51462"/>
    </source>
</evidence>
<feature type="domain" description="Nudix hydrolase" evidence="12">
    <location>
        <begin position="16"/>
        <end position="143"/>
    </location>
</feature>
<dbReference type="PROSITE" id="PS51462">
    <property type="entry name" value="NUDIX"/>
    <property type="match status" value="1"/>
</dbReference>
<evidence type="ECO:0000256" key="4">
    <source>
        <dbReference type="ARBA" id="ARBA00022705"/>
    </source>
</evidence>
<evidence type="ECO:0000256" key="9">
    <source>
        <dbReference type="ARBA" id="ARBA00023204"/>
    </source>
</evidence>
<dbReference type="InterPro" id="IPR000086">
    <property type="entry name" value="NUDIX_hydrolase_dom"/>
</dbReference>
<keyword evidence="9" id="KW-0234">DNA repair</keyword>
<keyword evidence="3" id="KW-0515">Mutator protein</keyword>
<evidence type="ECO:0000256" key="1">
    <source>
        <dbReference type="ARBA" id="ARBA00001946"/>
    </source>
</evidence>
<comment type="similarity">
    <text evidence="2">Belongs to the Nudix hydrolase family.</text>
</comment>
<dbReference type="Gene3D" id="3.90.79.10">
    <property type="entry name" value="Nucleoside Triphosphate Pyrophosphohydrolase"/>
    <property type="match status" value="1"/>
</dbReference>
<keyword evidence="6" id="KW-0227">DNA damage</keyword>
<comment type="cofactor">
    <cofactor evidence="1">
        <name>Mg(2+)</name>
        <dbReference type="ChEBI" id="CHEBI:18420"/>
    </cofactor>
</comment>
<dbReference type="AlphaFoldDB" id="A0AAU7R6K8"/>